<comment type="caution">
    <text evidence="1">The sequence shown here is derived from an EMBL/GenBank/DDBJ whole genome shotgun (WGS) entry which is preliminary data.</text>
</comment>
<name>A0A645FPD1_9ZZZZ</name>
<dbReference type="AlphaFoldDB" id="A0A645FPD1"/>
<organism evidence="1">
    <name type="scientific">bioreactor metagenome</name>
    <dbReference type="NCBI Taxonomy" id="1076179"/>
    <lineage>
        <taxon>unclassified sequences</taxon>
        <taxon>metagenomes</taxon>
        <taxon>ecological metagenomes</taxon>
    </lineage>
</organism>
<sequence length="30" mass="3524">MEEARIAIKEDRYGDFMKEVIAKFGDEKGF</sequence>
<reference evidence="1" key="1">
    <citation type="submission" date="2019-08" db="EMBL/GenBank/DDBJ databases">
        <authorList>
            <person name="Kucharzyk K."/>
            <person name="Murdoch R.W."/>
            <person name="Higgins S."/>
            <person name="Loffler F."/>
        </authorList>
    </citation>
    <scope>NUCLEOTIDE SEQUENCE</scope>
</reference>
<protein>
    <submittedName>
        <fullName evidence="1">Uncharacterized protein</fullName>
    </submittedName>
</protein>
<gene>
    <name evidence="1" type="ORF">SDC9_163619</name>
</gene>
<evidence type="ECO:0000313" key="1">
    <source>
        <dbReference type="EMBL" id="MPN16281.1"/>
    </source>
</evidence>
<dbReference type="EMBL" id="VSSQ01063206">
    <property type="protein sequence ID" value="MPN16281.1"/>
    <property type="molecule type" value="Genomic_DNA"/>
</dbReference>
<accession>A0A645FPD1</accession>
<proteinExistence type="predicted"/>